<evidence type="ECO:0000256" key="2">
    <source>
        <dbReference type="ARBA" id="ARBA00004961"/>
    </source>
</evidence>
<dbReference type="CDD" id="cd01400">
    <property type="entry name" value="6PGL"/>
    <property type="match status" value="1"/>
</dbReference>
<evidence type="ECO:0000256" key="1">
    <source>
        <dbReference type="ARBA" id="ARBA00000832"/>
    </source>
</evidence>
<comment type="caution">
    <text evidence="7">The sequence shown here is derived from an EMBL/GenBank/DDBJ whole genome shotgun (WGS) entry which is preliminary data.</text>
</comment>
<evidence type="ECO:0000256" key="5">
    <source>
        <dbReference type="ARBA" id="ARBA00022801"/>
    </source>
</evidence>
<dbReference type="GO" id="GO:0005975">
    <property type="term" value="P:carbohydrate metabolic process"/>
    <property type="evidence" value="ECO:0007669"/>
    <property type="project" value="InterPro"/>
</dbReference>
<dbReference type="PANTHER" id="PTHR11054">
    <property type="entry name" value="6-PHOSPHOGLUCONOLACTONASE"/>
    <property type="match status" value="1"/>
</dbReference>
<gene>
    <name evidence="7" type="ORF">K2173_005951</name>
</gene>
<dbReference type="NCBIfam" id="TIGR01198">
    <property type="entry name" value="pgl"/>
    <property type="match status" value="1"/>
</dbReference>
<evidence type="ECO:0000256" key="4">
    <source>
        <dbReference type="ARBA" id="ARBA00013198"/>
    </source>
</evidence>
<keyword evidence="5" id="KW-0378">Hydrolase</keyword>
<name>A0AAV8TU40_9ROSI</name>
<comment type="pathway">
    <text evidence="2">Carbohydrate degradation; pentose phosphate pathway; D-ribulose 5-phosphate from D-glucose 6-phosphate (oxidative stage): step 2/3.</text>
</comment>
<dbReference type="InterPro" id="IPR039104">
    <property type="entry name" value="6PGL"/>
</dbReference>
<evidence type="ECO:0000259" key="6">
    <source>
        <dbReference type="Pfam" id="PF01182"/>
    </source>
</evidence>
<keyword evidence="8" id="KW-1185">Reference proteome</keyword>
<evidence type="ECO:0000313" key="7">
    <source>
        <dbReference type="EMBL" id="KAJ8769745.1"/>
    </source>
</evidence>
<sequence length="335" mass="36989">MASSSSTFSSMFSVSLCSLSSSMPKDCRPYGFLVSPPQPNVVPERLINKNSFRLRRACGVVGQDSTSNKRYDSSRTKALMGCAPMGALPKKKVEVFETEEDMAMSLAKYIADLSSKFIKERGLFSIVLSGGTLIQSLRKLVEPPYISSIEWSKWHVFWVDERVVREHHVDSNYRVAFDAFLSRVPILLANVHNINDALSAESAADEYETRIKNLAYKKVVDTSSVTGLPKFDLILLGMGPDGHVASLFPGHPAIWEKQKWVTSITDSPKPPPQRITFTFPLINSSSHVALVVCGAGQSTAVRTALGKSKIADTLPVKMVSPEQQLNWFLDKNAAF</sequence>
<dbReference type="Gene3D" id="3.40.50.1360">
    <property type="match status" value="1"/>
</dbReference>
<proteinExistence type="inferred from homology"/>
<dbReference type="EMBL" id="JAIWQS010000003">
    <property type="protein sequence ID" value="KAJ8769745.1"/>
    <property type="molecule type" value="Genomic_DNA"/>
</dbReference>
<dbReference type="InterPro" id="IPR037171">
    <property type="entry name" value="NagB/RpiA_transferase-like"/>
</dbReference>
<evidence type="ECO:0000313" key="8">
    <source>
        <dbReference type="Proteomes" id="UP001159364"/>
    </source>
</evidence>
<comment type="similarity">
    <text evidence="3">Belongs to the glucosamine/galactosamine-6-phosphate isomerase family. 6-phosphogluconolactonase subfamily.</text>
</comment>
<evidence type="ECO:0000256" key="3">
    <source>
        <dbReference type="ARBA" id="ARBA00010662"/>
    </source>
</evidence>
<protein>
    <recommendedName>
        <fullName evidence="4">6-phosphogluconolactonase</fullName>
        <ecNumber evidence="4">3.1.1.31</ecNumber>
    </recommendedName>
</protein>
<dbReference type="PANTHER" id="PTHR11054:SF22">
    <property type="entry name" value="6-PHOSPHOGLUCONOLACTONASE 3, CHLOROPLASTIC"/>
    <property type="match status" value="1"/>
</dbReference>
<dbReference type="EC" id="3.1.1.31" evidence="4"/>
<dbReference type="InterPro" id="IPR005900">
    <property type="entry name" value="6-phosphogluconolactonase_DevB"/>
</dbReference>
<comment type="catalytic activity">
    <reaction evidence="1">
        <text>6-phospho-D-glucono-1,5-lactone + H2O = 6-phospho-D-gluconate + H(+)</text>
        <dbReference type="Rhea" id="RHEA:12556"/>
        <dbReference type="ChEBI" id="CHEBI:15377"/>
        <dbReference type="ChEBI" id="CHEBI:15378"/>
        <dbReference type="ChEBI" id="CHEBI:57955"/>
        <dbReference type="ChEBI" id="CHEBI:58759"/>
        <dbReference type="EC" id="3.1.1.31"/>
    </reaction>
</comment>
<accession>A0AAV8TU40</accession>
<dbReference type="GO" id="GO:0005737">
    <property type="term" value="C:cytoplasm"/>
    <property type="evidence" value="ECO:0007669"/>
    <property type="project" value="UniProtKB-ARBA"/>
</dbReference>
<dbReference type="SUPFAM" id="SSF100950">
    <property type="entry name" value="NagB/RpiA/CoA transferase-like"/>
    <property type="match status" value="1"/>
</dbReference>
<dbReference type="FunFam" id="3.40.50.1360:FF:000009">
    <property type="entry name" value="Probable 6-phosphogluconolactonase"/>
    <property type="match status" value="1"/>
</dbReference>
<feature type="domain" description="Glucosamine/galactosamine-6-phosphate isomerase" evidence="6">
    <location>
        <begin position="98"/>
        <end position="325"/>
    </location>
</feature>
<dbReference type="GO" id="GO:0006098">
    <property type="term" value="P:pentose-phosphate shunt"/>
    <property type="evidence" value="ECO:0007669"/>
    <property type="project" value="InterPro"/>
</dbReference>
<dbReference type="GO" id="GO:0017057">
    <property type="term" value="F:6-phosphogluconolactonase activity"/>
    <property type="evidence" value="ECO:0007669"/>
    <property type="project" value="UniProtKB-EC"/>
</dbReference>
<dbReference type="Pfam" id="PF01182">
    <property type="entry name" value="Glucosamine_iso"/>
    <property type="match status" value="1"/>
</dbReference>
<dbReference type="AlphaFoldDB" id="A0AAV8TU40"/>
<reference evidence="7 8" key="1">
    <citation type="submission" date="2021-09" db="EMBL/GenBank/DDBJ databases">
        <title>Genomic insights and catalytic innovation underlie evolution of tropane alkaloids biosynthesis.</title>
        <authorList>
            <person name="Wang Y.-J."/>
            <person name="Tian T."/>
            <person name="Huang J.-P."/>
            <person name="Huang S.-X."/>
        </authorList>
    </citation>
    <scope>NUCLEOTIDE SEQUENCE [LARGE SCALE GENOMIC DNA]</scope>
    <source>
        <strain evidence="7">KIB-2018</strain>
        <tissue evidence="7">Leaf</tissue>
    </source>
</reference>
<organism evidence="7 8">
    <name type="scientific">Erythroxylum novogranatense</name>
    <dbReference type="NCBI Taxonomy" id="1862640"/>
    <lineage>
        <taxon>Eukaryota</taxon>
        <taxon>Viridiplantae</taxon>
        <taxon>Streptophyta</taxon>
        <taxon>Embryophyta</taxon>
        <taxon>Tracheophyta</taxon>
        <taxon>Spermatophyta</taxon>
        <taxon>Magnoliopsida</taxon>
        <taxon>eudicotyledons</taxon>
        <taxon>Gunneridae</taxon>
        <taxon>Pentapetalae</taxon>
        <taxon>rosids</taxon>
        <taxon>fabids</taxon>
        <taxon>Malpighiales</taxon>
        <taxon>Erythroxylaceae</taxon>
        <taxon>Erythroxylum</taxon>
    </lineage>
</organism>
<dbReference type="InterPro" id="IPR006148">
    <property type="entry name" value="Glc/Gal-6P_isomerase"/>
</dbReference>
<dbReference type="Proteomes" id="UP001159364">
    <property type="component" value="Linkage Group LG03"/>
</dbReference>